<comment type="caution">
    <text evidence="3">The sequence shown here is derived from an EMBL/GenBank/DDBJ whole genome shotgun (WGS) entry which is preliminary data.</text>
</comment>
<sequence>MTGGECDTRVPAPIPTSVRKVIQELMRNLRYKHSDELVYTTLKDSCMDPTEAGRRLKMILDIREIAGKHSVEDVYTMLKECNLDANEAAQRLLYIDTFHEVKKKHDRRKIIISDASQENKQTRVNQWRGDKGGRGTFYLSKVFEDVGGGRNLGSRKEYGTTDSLPRVLRPTMPDHTGKENNVVHVPNSCDNMNGTPALSNGSYNHKLAPELSADGTSSTADHVVVSSKNTKHICSVGTIKCEIVKQSCSDDSNARVPAGMKFGADQFGTDQFGTRTIPVIAIAADSDPKSNVAENNQITESLHPVLLSNQNSSQTVNPIQDNLQPSQSLNEPLKANDSEHTDPDPEEESDLNISTPKLDAMIEKLTLSSHQAVIFPNHLQIPENYKCQFVFGSLDTTLDDCKPKSSTESSQQNEIVKEPSMSNEIVSVTAQEGKIQDHSSEDILPLEDNILSDSSALNHEQTKVELVPLPPSTGFQNLPVLQTVRDYSYGYVPPVMGTHFVQLDIPELQNGASPVVSAVGQSPVTQPAIVGQSSIASSPPLFPYFRPYPNYIPYNPYFPHMYLPLSAHLLNHGVFPPPPPTTTNVQHMQAAAAVAVKSLTSQNKQGNNEDITTSEEKINSISTVQQGEDQQAWAGAPVHDIPNLLPNYFYNFPHGQLMPTFSPLQAAALYHSSQTLTAQSTIQPSLIYQPQLTGGTVEPMVQQLTSYNQHLYSSPVNQTDTALLNTGTG</sequence>
<gene>
    <name evidence="3" type="ORF">E3N88_35113</name>
</gene>
<dbReference type="PANTHER" id="PTHR46775">
    <property type="entry name" value="FLOCCULATION PROTEIN (DUF1296)"/>
    <property type="match status" value="1"/>
</dbReference>
<dbReference type="EMBL" id="SZYD01000017">
    <property type="protein sequence ID" value="KAD3067233.1"/>
    <property type="molecule type" value="Genomic_DNA"/>
</dbReference>
<evidence type="ECO:0000313" key="4">
    <source>
        <dbReference type="Proteomes" id="UP000326396"/>
    </source>
</evidence>
<dbReference type="OrthoDB" id="753279at2759"/>
<feature type="region of interest" description="Disordered" evidence="1">
    <location>
        <begin position="153"/>
        <end position="179"/>
    </location>
</feature>
<protein>
    <recommendedName>
        <fullName evidence="2">GBF-interacting protein 1 N-terminal domain-containing protein</fullName>
    </recommendedName>
</protein>
<dbReference type="AlphaFoldDB" id="A0A5N6M2U6"/>
<evidence type="ECO:0000259" key="2">
    <source>
        <dbReference type="Pfam" id="PF06972"/>
    </source>
</evidence>
<dbReference type="SUPFAM" id="SSF46934">
    <property type="entry name" value="UBA-like"/>
    <property type="match status" value="1"/>
</dbReference>
<feature type="compositionally biased region" description="Polar residues" evidence="1">
    <location>
        <begin position="312"/>
        <end position="330"/>
    </location>
</feature>
<dbReference type="PANTHER" id="PTHR46775:SF7">
    <property type="entry name" value="GBF-INTERACTING PROTEIN"/>
    <property type="match status" value="1"/>
</dbReference>
<evidence type="ECO:0000256" key="1">
    <source>
        <dbReference type="SAM" id="MobiDB-lite"/>
    </source>
</evidence>
<dbReference type="Proteomes" id="UP000326396">
    <property type="component" value="Linkage Group LG7"/>
</dbReference>
<evidence type="ECO:0000313" key="3">
    <source>
        <dbReference type="EMBL" id="KAD3067233.1"/>
    </source>
</evidence>
<keyword evidence="4" id="KW-1185">Reference proteome</keyword>
<dbReference type="InterPro" id="IPR009060">
    <property type="entry name" value="UBA-like_sf"/>
</dbReference>
<feature type="compositionally biased region" description="Basic and acidic residues" evidence="1">
    <location>
        <begin position="334"/>
        <end position="343"/>
    </location>
</feature>
<proteinExistence type="predicted"/>
<organism evidence="3 4">
    <name type="scientific">Mikania micrantha</name>
    <name type="common">bitter vine</name>
    <dbReference type="NCBI Taxonomy" id="192012"/>
    <lineage>
        <taxon>Eukaryota</taxon>
        <taxon>Viridiplantae</taxon>
        <taxon>Streptophyta</taxon>
        <taxon>Embryophyta</taxon>
        <taxon>Tracheophyta</taxon>
        <taxon>Spermatophyta</taxon>
        <taxon>Magnoliopsida</taxon>
        <taxon>eudicotyledons</taxon>
        <taxon>Gunneridae</taxon>
        <taxon>Pentapetalae</taxon>
        <taxon>asterids</taxon>
        <taxon>campanulids</taxon>
        <taxon>Asterales</taxon>
        <taxon>Asteraceae</taxon>
        <taxon>Asteroideae</taxon>
        <taxon>Heliantheae alliance</taxon>
        <taxon>Eupatorieae</taxon>
        <taxon>Mikania</taxon>
    </lineage>
</organism>
<dbReference type="GO" id="GO:0051082">
    <property type="term" value="F:unfolded protein binding"/>
    <property type="evidence" value="ECO:0007669"/>
    <property type="project" value="TreeGrafter"/>
</dbReference>
<reference evidence="3 4" key="1">
    <citation type="submission" date="2019-05" db="EMBL/GenBank/DDBJ databases">
        <title>Mikania micrantha, genome provides insights into the molecular mechanism of rapid growth.</title>
        <authorList>
            <person name="Liu B."/>
        </authorList>
    </citation>
    <scope>NUCLEOTIDE SEQUENCE [LARGE SCALE GENOMIC DNA]</scope>
    <source>
        <strain evidence="3">NLD-2019</strain>
        <tissue evidence="3">Leaf</tissue>
    </source>
</reference>
<feature type="domain" description="GBF-interacting protein 1 N-terminal" evidence="2">
    <location>
        <begin position="57"/>
        <end position="109"/>
    </location>
</feature>
<name>A0A5N6M2U6_9ASTR</name>
<dbReference type="InterPro" id="IPR044277">
    <property type="entry name" value="GIP1"/>
</dbReference>
<dbReference type="Pfam" id="PF06972">
    <property type="entry name" value="GIP1_N"/>
    <property type="match status" value="1"/>
</dbReference>
<accession>A0A5N6M2U6</accession>
<dbReference type="InterPro" id="IPR009719">
    <property type="entry name" value="GIP1_N"/>
</dbReference>
<feature type="region of interest" description="Disordered" evidence="1">
    <location>
        <begin position="312"/>
        <end position="354"/>
    </location>
</feature>